<organism evidence="3 4">
    <name type="scientific">Saponaria officinalis</name>
    <name type="common">Common soapwort</name>
    <name type="synonym">Lychnis saponaria</name>
    <dbReference type="NCBI Taxonomy" id="3572"/>
    <lineage>
        <taxon>Eukaryota</taxon>
        <taxon>Viridiplantae</taxon>
        <taxon>Streptophyta</taxon>
        <taxon>Embryophyta</taxon>
        <taxon>Tracheophyta</taxon>
        <taxon>Spermatophyta</taxon>
        <taxon>Magnoliopsida</taxon>
        <taxon>eudicotyledons</taxon>
        <taxon>Gunneridae</taxon>
        <taxon>Pentapetalae</taxon>
        <taxon>Caryophyllales</taxon>
        <taxon>Caryophyllaceae</taxon>
        <taxon>Caryophylleae</taxon>
        <taxon>Saponaria</taxon>
    </lineage>
</organism>
<feature type="compositionally biased region" description="Basic and acidic residues" evidence="1">
    <location>
        <begin position="239"/>
        <end position="248"/>
    </location>
</feature>
<gene>
    <name evidence="3" type="ORF">RND81_04G052800</name>
</gene>
<reference evidence="3" key="1">
    <citation type="submission" date="2024-03" db="EMBL/GenBank/DDBJ databases">
        <title>WGS assembly of Saponaria officinalis var. Norfolk2.</title>
        <authorList>
            <person name="Jenkins J."/>
            <person name="Shu S."/>
            <person name="Grimwood J."/>
            <person name="Barry K."/>
            <person name="Goodstein D."/>
            <person name="Schmutz J."/>
            <person name="Leebens-Mack J."/>
            <person name="Osbourn A."/>
        </authorList>
    </citation>
    <scope>NUCLEOTIDE SEQUENCE [LARGE SCALE GENOMIC DNA]</scope>
    <source>
        <strain evidence="3">JIC</strain>
    </source>
</reference>
<feature type="compositionally biased region" description="Acidic residues" evidence="1">
    <location>
        <begin position="249"/>
        <end position="262"/>
    </location>
</feature>
<accession>A0AAW1LI98</accession>
<dbReference type="EMBL" id="JBDFQZ010000004">
    <property type="protein sequence ID" value="KAK9733228.1"/>
    <property type="molecule type" value="Genomic_DNA"/>
</dbReference>
<evidence type="ECO:0000259" key="2">
    <source>
        <dbReference type="Pfam" id="PF07727"/>
    </source>
</evidence>
<dbReference type="AlphaFoldDB" id="A0AAW1LI98"/>
<feature type="region of interest" description="Disordered" evidence="1">
    <location>
        <begin position="224"/>
        <end position="273"/>
    </location>
</feature>
<dbReference type="InterPro" id="IPR013103">
    <property type="entry name" value="RVT_2"/>
</dbReference>
<dbReference type="InterPro" id="IPR043502">
    <property type="entry name" value="DNA/RNA_pol_sf"/>
</dbReference>
<dbReference type="Proteomes" id="UP001443914">
    <property type="component" value="Unassembled WGS sequence"/>
</dbReference>
<feature type="domain" description="Reverse transcriptase Ty1/copia-type" evidence="2">
    <location>
        <begin position="433"/>
        <end position="566"/>
    </location>
</feature>
<dbReference type="CDD" id="cd09272">
    <property type="entry name" value="RNase_HI_RT_Ty1"/>
    <property type="match status" value="1"/>
</dbReference>
<comment type="caution">
    <text evidence="3">The sequence shown here is derived from an EMBL/GenBank/DDBJ whole genome shotgun (WGS) entry which is preliminary data.</text>
</comment>
<dbReference type="Pfam" id="PF07727">
    <property type="entry name" value="RVT_2"/>
    <property type="match status" value="1"/>
</dbReference>
<evidence type="ECO:0000313" key="3">
    <source>
        <dbReference type="EMBL" id="KAK9733228.1"/>
    </source>
</evidence>
<protein>
    <recommendedName>
        <fullName evidence="2">Reverse transcriptase Ty1/copia-type domain-containing protein</fullName>
    </recommendedName>
</protein>
<dbReference type="SUPFAM" id="SSF56672">
    <property type="entry name" value="DNA/RNA polymerases"/>
    <property type="match status" value="1"/>
</dbReference>
<dbReference type="PANTHER" id="PTHR11439">
    <property type="entry name" value="GAG-POL-RELATED RETROTRANSPOSON"/>
    <property type="match status" value="1"/>
</dbReference>
<evidence type="ECO:0000313" key="4">
    <source>
        <dbReference type="Proteomes" id="UP001443914"/>
    </source>
</evidence>
<dbReference type="PANTHER" id="PTHR11439:SF486">
    <property type="entry name" value="RLK (RECEPTOR-LIKE KINASE) PROTEIN, PUTATIVE-RELATED"/>
    <property type="match status" value="1"/>
</dbReference>
<proteinExistence type="predicted"/>
<sequence length="788" mass="90211">MELKDLKDQINDNAEENLILKSKAKLKSKVTSNLATSLDKSEFQDSLDKAKDNDLDHTKCLEEISTLKDLLSHARKVHDKWEGNTKVLDFLTAQSNNNMKMGLGHECYSRRDHSKCKPTSPELHDFRRRKYDDLPKYLICNYCGYSGHIQENCVKRALDMKRNTETNETFEEFVCLMKLVQNKYKTNLVSIRTDHGTEFDNQAFIEYWDKNLISLIFDALGDNAVGKPSQDDEEDMDEPDFRLSRDDPPELEEEEKEIEGTNDELNQSPNKEKRTKVIVDDTITLSQNKESQTKVIDNDTITLNPNQGYESEVIMDSRGTTPNGEPSVSTKWRYKGSHHIDSILGNLNSSVQTRRYLNNSCSFYSFLSTIEPTNIKEALAEPDWIIAIQEELQHFEQNKLDDDGIIVRNKARLVVQGYNQQEGIDYDETFAPIAQEVFVEQPPGFVDNKFKDHIFKLDKALYGLKQAPRAWYDRLSKFLLDSGFTRGSVDKTLFLKSEDSDLLVVQIYVDDIIFGSTNNKLCKYFSELMTSEFEMSMMGELKFFLGLQIQQTEEGIKIHQQKYVKETSMATPIVTDKKLTSDEDGKPVDEITYRGMIGSLLYLTASRPDIMILRYLIGTSKLYLWYPMECHFDLIGYSDADYAGCSIDRKSTSGVATFVGPCIITRGSKKQNSVALSTVEAEYIAAGLVCTQLLWLKQQLRDYAVDVGCIPILCDNTSAIIISKNPAQYSRTKHIEIRHHFIRDHVEKGNIRLEFCSTEKQWVDILTKALARERFETLRLEIGLIGGT</sequence>
<keyword evidence="4" id="KW-1185">Reference proteome</keyword>
<name>A0AAW1LI98_SAPOF</name>
<evidence type="ECO:0000256" key="1">
    <source>
        <dbReference type="SAM" id="MobiDB-lite"/>
    </source>
</evidence>